<keyword evidence="3 5" id="KW-0645">Protease</keyword>
<dbReference type="PROSITE" id="PS50240">
    <property type="entry name" value="TRYPSIN_DOM"/>
    <property type="match status" value="1"/>
</dbReference>
<dbReference type="InterPro" id="IPR001254">
    <property type="entry name" value="Trypsin_dom"/>
</dbReference>
<comment type="caution">
    <text evidence="5">The sequence shown here is derived from an EMBL/GenBank/DDBJ whole genome shotgun (WGS) entry which is preliminary data.</text>
</comment>
<dbReference type="Gene3D" id="2.40.10.10">
    <property type="entry name" value="Trypsin-like serine proteases"/>
    <property type="match status" value="1"/>
</dbReference>
<organism evidence="5 6">
    <name type="scientific">Acidovorax facilis</name>
    <dbReference type="NCBI Taxonomy" id="12917"/>
    <lineage>
        <taxon>Bacteria</taxon>
        <taxon>Pseudomonadati</taxon>
        <taxon>Pseudomonadota</taxon>
        <taxon>Betaproteobacteria</taxon>
        <taxon>Burkholderiales</taxon>
        <taxon>Comamonadaceae</taxon>
        <taxon>Acidovorax</taxon>
    </lineage>
</organism>
<dbReference type="InterPro" id="IPR033116">
    <property type="entry name" value="TRYPSIN_SER"/>
</dbReference>
<dbReference type="PROSITE" id="PS00134">
    <property type="entry name" value="TRYPSIN_HIS"/>
    <property type="match status" value="1"/>
</dbReference>
<dbReference type="GO" id="GO:0008233">
    <property type="term" value="F:peptidase activity"/>
    <property type="evidence" value="ECO:0007669"/>
    <property type="project" value="UniProtKB-KW"/>
</dbReference>
<dbReference type="GO" id="GO:0006508">
    <property type="term" value="P:proteolysis"/>
    <property type="evidence" value="ECO:0007669"/>
    <property type="project" value="UniProtKB-KW"/>
</dbReference>
<dbReference type="SUPFAM" id="SSF50494">
    <property type="entry name" value="Trypsin-like serine proteases"/>
    <property type="match status" value="1"/>
</dbReference>
<dbReference type="InterPro" id="IPR001314">
    <property type="entry name" value="Peptidase_S1A"/>
</dbReference>
<proteinExistence type="inferred from homology"/>
<dbReference type="PRINTS" id="PR00722">
    <property type="entry name" value="CHYMOTRYPSIN"/>
</dbReference>
<keyword evidence="2" id="KW-1015">Disulfide bond</keyword>
<dbReference type="PANTHER" id="PTHR24276">
    <property type="entry name" value="POLYSERASE-RELATED"/>
    <property type="match status" value="1"/>
</dbReference>
<dbReference type="Proteomes" id="UP001595693">
    <property type="component" value="Unassembled WGS sequence"/>
</dbReference>
<dbReference type="EMBL" id="JBHSAJ010000045">
    <property type="protein sequence ID" value="MFC3935951.1"/>
    <property type="molecule type" value="Genomic_DNA"/>
</dbReference>
<evidence type="ECO:0000256" key="3">
    <source>
        <dbReference type="RuleBase" id="RU363034"/>
    </source>
</evidence>
<evidence type="ECO:0000313" key="6">
    <source>
        <dbReference type="Proteomes" id="UP001595693"/>
    </source>
</evidence>
<dbReference type="InterPro" id="IPR043504">
    <property type="entry name" value="Peptidase_S1_PA_chymotrypsin"/>
</dbReference>
<dbReference type="InterPro" id="IPR018114">
    <property type="entry name" value="TRYPSIN_HIS"/>
</dbReference>
<evidence type="ECO:0000313" key="5">
    <source>
        <dbReference type="EMBL" id="MFC3935951.1"/>
    </source>
</evidence>
<dbReference type="CDD" id="cd00190">
    <property type="entry name" value="Tryp_SPc"/>
    <property type="match status" value="1"/>
</dbReference>
<reference evidence="6" key="1">
    <citation type="journal article" date="2019" name="Int. J. Syst. Evol. Microbiol.">
        <title>The Global Catalogue of Microorganisms (GCM) 10K type strain sequencing project: providing services to taxonomists for standard genome sequencing and annotation.</title>
        <authorList>
            <consortium name="The Broad Institute Genomics Platform"/>
            <consortium name="The Broad Institute Genome Sequencing Center for Infectious Disease"/>
            <person name="Wu L."/>
            <person name="Ma J."/>
        </authorList>
    </citation>
    <scope>NUCLEOTIDE SEQUENCE [LARGE SCALE GENOMIC DNA]</scope>
    <source>
        <strain evidence="6">CCUG 2113</strain>
    </source>
</reference>
<name>A0ABV8DBR1_9BURK</name>
<evidence type="ECO:0000256" key="1">
    <source>
        <dbReference type="ARBA" id="ARBA00007664"/>
    </source>
</evidence>
<dbReference type="RefSeq" id="WP_162239799.1">
    <property type="nucleotide sequence ID" value="NZ_JAMXAX010000101.1"/>
</dbReference>
<gene>
    <name evidence="5" type="ORF">ACFOW3_15160</name>
</gene>
<sequence length="303" mass="31127">MALSLVLGMWSCGLSAQVEPMGTKSYGPLVVGGEDADKRTSTYMVALLREGLDFPGGFLCGATVVADGWVLTAAHCLYDGECNLRKFTTLYAISGYAQLKPGLPKLNATAVRPHSGFQCMPVGEQTAAVRSGKPIPMGNDIGLVRVAGGRLSQPALFIPTDSAAAAVAPLIASGWGTLGNSGAPSSELQSVNLTAVAQNVCDQAWAPSSLAADQLCIGAPAQSPARGICSGDSGGPLVGTLGSNRFQAGIVSLGHLVCSNVDRPSMFTNVMVHRAWIEGVIGQGRLPVVTVGCTPADIAAWRC</sequence>
<protein>
    <submittedName>
        <fullName evidence="5">Serine protease</fullName>
    </submittedName>
</protein>
<dbReference type="InterPro" id="IPR050430">
    <property type="entry name" value="Peptidase_S1"/>
</dbReference>
<evidence type="ECO:0000259" key="4">
    <source>
        <dbReference type="PROSITE" id="PS50240"/>
    </source>
</evidence>
<dbReference type="Pfam" id="PF00089">
    <property type="entry name" value="Trypsin"/>
    <property type="match status" value="1"/>
</dbReference>
<accession>A0ABV8DBR1</accession>
<evidence type="ECO:0000256" key="2">
    <source>
        <dbReference type="ARBA" id="ARBA00023157"/>
    </source>
</evidence>
<dbReference type="SMART" id="SM00020">
    <property type="entry name" value="Tryp_SPc"/>
    <property type="match status" value="1"/>
</dbReference>
<dbReference type="PANTHER" id="PTHR24276:SF91">
    <property type="entry name" value="AT26814P-RELATED"/>
    <property type="match status" value="1"/>
</dbReference>
<keyword evidence="3" id="KW-0378">Hydrolase</keyword>
<keyword evidence="6" id="KW-1185">Reference proteome</keyword>
<dbReference type="PROSITE" id="PS00135">
    <property type="entry name" value="TRYPSIN_SER"/>
    <property type="match status" value="1"/>
</dbReference>
<comment type="similarity">
    <text evidence="1">Belongs to the peptidase S1 family.</text>
</comment>
<feature type="domain" description="Peptidase S1" evidence="4">
    <location>
        <begin position="30"/>
        <end position="282"/>
    </location>
</feature>
<dbReference type="InterPro" id="IPR009003">
    <property type="entry name" value="Peptidase_S1_PA"/>
</dbReference>
<keyword evidence="3" id="KW-0720">Serine protease</keyword>